<dbReference type="InterPro" id="IPR000551">
    <property type="entry name" value="MerR-type_HTH_dom"/>
</dbReference>
<dbReference type="InterPro" id="IPR009061">
    <property type="entry name" value="DNA-bd_dom_put_sf"/>
</dbReference>
<name>A0ABZ3EFA4_9STAP</name>
<accession>A0ABZ3EFA4</accession>
<dbReference type="PROSITE" id="PS51450">
    <property type="entry name" value="LRR"/>
    <property type="match status" value="1"/>
</dbReference>
<protein>
    <submittedName>
        <fullName evidence="2">MerR family transcriptional regulator</fullName>
    </submittedName>
</protein>
<keyword evidence="3" id="KW-1185">Reference proteome</keyword>
<sequence>MLRDNNNYRQYTEQHVKWLLLVKYLKNLDITLNQISEIQNLSTDESKIFIKQYQQKIRKKINELNEIDNILTAKLEYLEHGDFNITDDMNLSK</sequence>
<evidence type="ECO:0000259" key="1">
    <source>
        <dbReference type="PROSITE" id="PS50937"/>
    </source>
</evidence>
<feature type="domain" description="HTH merR-type" evidence="1">
    <location>
        <begin position="1"/>
        <end position="41"/>
    </location>
</feature>
<proteinExistence type="predicted"/>
<evidence type="ECO:0000313" key="2">
    <source>
        <dbReference type="EMBL" id="XAF71539.1"/>
    </source>
</evidence>
<dbReference type="InterPro" id="IPR001611">
    <property type="entry name" value="Leu-rich_rpt"/>
</dbReference>
<evidence type="ECO:0000313" key="3">
    <source>
        <dbReference type="Proteomes" id="UP001436297"/>
    </source>
</evidence>
<reference evidence="2 3" key="1">
    <citation type="journal article" date="2024" name="Pathogens">
        <title>Staphylococcus hsinchuensis sp. nov., Isolated from Soymilk.</title>
        <authorList>
            <person name="Wang Y.T."/>
            <person name="Lin Y.C."/>
            <person name="Hsieh Y.H."/>
            <person name="Lin Y.T."/>
            <person name="Hamada M."/>
            <person name="Chen C.C."/>
            <person name="Liou J.S."/>
            <person name="Lee A.Y."/>
            <person name="Zhang W.L."/>
            <person name="Chen Y.T."/>
            <person name="Huang C.H."/>
        </authorList>
    </citation>
    <scope>NUCLEOTIDE SEQUENCE [LARGE SCALE GENOMIC DNA]</scope>
    <source>
        <strain evidence="2 3">H164</strain>
    </source>
</reference>
<dbReference type="EMBL" id="CP128355">
    <property type="protein sequence ID" value="XAF71539.1"/>
    <property type="molecule type" value="Genomic_DNA"/>
</dbReference>
<dbReference type="Pfam" id="PF13411">
    <property type="entry name" value="MerR_1"/>
    <property type="match status" value="1"/>
</dbReference>
<dbReference type="PROSITE" id="PS50937">
    <property type="entry name" value="HTH_MERR_2"/>
    <property type="match status" value="1"/>
</dbReference>
<dbReference type="Gene3D" id="1.10.1660.10">
    <property type="match status" value="1"/>
</dbReference>
<dbReference type="RefSeq" id="WP_285813492.1">
    <property type="nucleotide sequence ID" value="NZ_CP128355.1"/>
</dbReference>
<dbReference type="SUPFAM" id="SSF46955">
    <property type="entry name" value="Putative DNA-binding domain"/>
    <property type="match status" value="1"/>
</dbReference>
<organism evidence="2 3">
    <name type="scientific">Staphylococcus hsinchuensis</name>
    <dbReference type="NCBI Taxonomy" id="3051183"/>
    <lineage>
        <taxon>Bacteria</taxon>
        <taxon>Bacillati</taxon>
        <taxon>Bacillota</taxon>
        <taxon>Bacilli</taxon>
        <taxon>Bacillales</taxon>
        <taxon>Staphylococcaceae</taxon>
        <taxon>Staphylococcus</taxon>
    </lineage>
</organism>
<dbReference type="Proteomes" id="UP001436297">
    <property type="component" value="Chromosome"/>
</dbReference>
<gene>
    <name evidence="2" type="ORF">QQM35_01775</name>
</gene>